<dbReference type="InterPro" id="IPR006311">
    <property type="entry name" value="TAT_signal"/>
</dbReference>
<evidence type="ECO:0000256" key="2">
    <source>
        <dbReference type="SAM" id="SignalP"/>
    </source>
</evidence>
<dbReference type="AlphaFoldDB" id="A0A4R1IAA0"/>
<dbReference type="RefSeq" id="WP_132425712.1">
    <property type="nucleotide sequence ID" value="NZ_SMFZ01000001.1"/>
</dbReference>
<dbReference type="PROSITE" id="PS51318">
    <property type="entry name" value="TAT"/>
    <property type="match status" value="1"/>
</dbReference>
<dbReference type="OrthoDB" id="3579537at2"/>
<feature type="chain" id="PRO_5020595346" description="Pecanex-like protein 1" evidence="2">
    <location>
        <begin position="34"/>
        <end position="298"/>
    </location>
</feature>
<feature type="signal peptide" evidence="2">
    <location>
        <begin position="1"/>
        <end position="33"/>
    </location>
</feature>
<keyword evidence="2" id="KW-0732">Signal</keyword>
<evidence type="ECO:0008006" key="5">
    <source>
        <dbReference type="Google" id="ProtNLM"/>
    </source>
</evidence>
<evidence type="ECO:0000256" key="1">
    <source>
        <dbReference type="SAM" id="MobiDB-lite"/>
    </source>
</evidence>
<proteinExistence type="predicted"/>
<comment type="caution">
    <text evidence="3">The sequence shown here is derived from an EMBL/GenBank/DDBJ whole genome shotgun (WGS) entry which is preliminary data.</text>
</comment>
<evidence type="ECO:0000313" key="4">
    <source>
        <dbReference type="Proteomes" id="UP000295560"/>
    </source>
</evidence>
<feature type="compositionally biased region" description="Gly residues" evidence="1">
    <location>
        <begin position="57"/>
        <end position="69"/>
    </location>
</feature>
<dbReference type="EMBL" id="SMFZ01000001">
    <property type="protein sequence ID" value="TCK27252.1"/>
    <property type="molecule type" value="Genomic_DNA"/>
</dbReference>
<keyword evidence="4" id="KW-1185">Reference proteome</keyword>
<sequence>MTRHTQRRRIVVATVVSGALLLVGPAAYGVATAADKIDNPAASSSQNPGDDQDQDGSGDGSDGQSGNSGDGSESTKDQQGQGDQNQDGQNGGDQKQDGQGQNGSGQDGKDEKNDDPNGLGVLATDCSGSTLQPHDGFQNGNRCVSTAFGEVGTQDKNPSLLITSAPTQVSPGQGFQLTVSTRNLIRDRFLAAAKGGYYKESSLLNGQGLQRGHFHTACRVLPNADEAPDAAPKPEFFLATEDGSGSATPDKVTIDVPGVQQAGDLQCSSWAGDGSHRIPMMQRADQTPAFDSVRVKVG</sequence>
<reference evidence="3 4" key="1">
    <citation type="submission" date="2019-03" db="EMBL/GenBank/DDBJ databases">
        <title>Sequencing the genomes of 1000 actinobacteria strains.</title>
        <authorList>
            <person name="Klenk H.-P."/>
        </authorList>
    </citation>
    <scope>NUCLEOTIDE SEQUENCE [LARGE SCALE GENOMIC DNA]</scope>
    <source>
        <strain evidence="3 4">DSM 44969</strain>
    </source>
</reference>
<dbReference type="Proteomes" id="UP000295560">
    <property type="component" value="Unassembled WGS sequence"/>
</dbReference>
<feature type="region of interest" description="Disordered" evidence="1">
    <location>
        <begin position="38"/>
        <end position="127"/>
    </location>
</feature>
<evidence type="ECO:0000313" key="3">
    <source>
        <dbReference type="EMBL" id="TCK27252.1"/>
    </source>
</evidence>
<protein>
    <recommendedName>
        <fullName evidence="5">Pecanex-like protein 1</fullName>
    </recommendedName>
</protein>
<accession>A0A4R1IAA0</accession>
<organism evidence="3 4">
    <name type="scientific">Pseudonocardia endophytica</name>
    <dbReference type="NCBI Taxonomy" id="401976"/>
    <lineage>
        <taxon>Bacteria</taxon>
        <taxon>Bacillati</taxon>
        <taxon>Actinomycetota</taxon>
        <taxon>Actinomycetes</taxon>
        <taxon>Pseudonocardiales</taxon>
        <taxon>Pseudonocardiaceae</taxon>
        <taxon>Pseudonocardia</taxon>
    </lineage>
</organism>
<name>A0A4R1IAA0_PSEEN</name>
<gene>
    <name evidence="3" type="ORF">EV378_3119</name>
</gene>
<feature type="compositionally biased region" description="Low complexity" evidence="1">
    <location>
        <begin position="70"/>
        <end position="88"/>
    </location>
</feature>